<dbReference type="Gene3D" id="2.60.300.12">
    <property type="entry name" value="HesB-like domain"/>
    <property type="match status" value="1"/>
</dbReference>
<dbReference type="InterPro" id="IPR017870">
    <property type="entry name" value="FeS_cluster_insertion_CS"/>
</dbReference>
<dbReference type="PANTHER" id="PTHR10072:SF41">
    <property type="entry name" value="IRON-SULFUR CLUSTER ASSEMBLY 1 HOMOLOG, MITOCHONDRIAL"/>
    <property type="match status" value="1"/>
</dbReference>
<comment type="caution">
    <text evidence="3">The sequence shown here is derived from an EMBL/GenBank/DDBJ whole genome shotgun (WGS) entry which is preliminary data.</text>
</comment>
<feature type="domain" description="Core" evidence="2">
    <location>
        <begin position="2"/>
        <end position="102"/>
    </location>
</feature>
<dbReference type="SUPFAM" id="SSF89360">
    <property type="entry name" value="HesB-like domain"/>
    <property type="match status" value="1"/>
</dbReference>
<dbReference type="NCBIfam" id="TIGR00049">
    <property type="entry name" value="iron-sulfur cluster assembly accessory protein"/>
    <property type="match status" value="1"/>
</dbReference>
<accession>A0A2H0LR09</accession>
<dbReference type="Proteomes" id="UP000230859">
    <property type="component" value="Unassembled WGS sequence"/>
</dbReference>
<dbReference type="InterPro" id="IPR000361">
    <property type="entry name" value="ATAP_core_dom"/>
</dbReference>
<dbReference type="InterPro" id="IPR050322">
    <property type="entry name" value="Fe-S_cluster_asmbl/transfer"/>
</dbReference>
<dbReference type="GO" id="GO:0005737">
    <property type="term" value="C:cytoplasm"/>
    <property type="evidence" value="ECO:0007669"/>
    <property type="project" value="TreeGrafter"/>
</dbReference>
<evidence type="ECO:0000313" key="4">
    <source>
        <dbReference type="Proteomes" id="UP000230859"/>
    </source>
</evidence>
<protein>
    <submittedName>
        <fullName evidence="3">Iron-sulfur cluster assembly accessory protein</fullName>
    </submittedName>
</protein>
<dbReference type="AlphaFoldDB" id="A0A2H0LR09"/>
<dbReference type="PROSITE" id="PS01152">
    <property type="entry name" value="HESB"/>
    <property type="match status" value="1"/>
</dbReference>
<dbReference type="InterPro" id="IPR035903">
    <property type="entry name" value="HesB-like_dom_sf"/>
</dbReference>
<sequence length="106" mass="11808">MIHLTSSATEEIKRLLAKQNKTDLGIRLGVRGGGCSGLSYQMSFGEKKEGDHEFKFEDVSVFVDPKSYLYLNEMTLDFVEDLKARGFKFVNPNAQKSCGCGESFSV</sequence>
<organism evidence="3 4">
    <name type="scientific">Candidatus Abzuiibacterium crystallinum</name>
    <dbReference type="NCBI Taxonomy" id="1974748"/>
    <lineage>
        <taxon>Bacteria</taxon>
        <taxon>Pseudomonadati</taxon>
        <taxon>Candidatus Omnitrophota</taxon>
        <taxon>Candidatus Abzuiibacterium</taxon>
    </lineage>
</organism>
<evidence type="ECO:0000256" key="1">
    <source>
        <dbReference type="ARBA" id="ARBA00006718"/>
    </source>
</evidence>
<proteinExistence type="inferred from homology"/>
<comment type="similarity">
    <text evidence="1">Belongs to the HesB/IscA family.</text>
</comment>
<reference evidence="3 4" key="1">
    <citation type="submission" date="2017-09" db="EMBL/GenBank/DDBJ databases">
        <title>Depth-based differentiation of microbial function through sediment-hosted aquifers and enrichment of novel symbionts in the deep terrestrial subsurface.</title>
        <authorList>
            <person name="Probst A.J."/>
            <person name="Ladd B."/>
            <person name="Jarett J.K."/>
            <person name="Geller-Mcgrath D.E."/>
            <person name="Sieber C.M."/>
            <person name="Emerson J.B."/>
            <person name="Anantharaman K."/>
            <person name="Thomas B.C."/>
            <person name="Malmstrom R."/>
            <person name="Stieglmeier M."/>
            <person name="Klingl A."/>
            <person name="Woyke T."/>
            <person name="Ryan C.M."/>
            <person name="Banfield J.F."/>
        </authorList>
    </citation>
    <scope>NUCLEOTIDE SEQUENCE [LARGE SCALE GENOMIC DNA]</scope>
    <source>
        <strain evidence="3">CG11_big_fil_rev_8_21_14_0_20_45_26</strain>
    </source>
</reference>
<dbReference type="PANTHER" id="PTHR10072">
    <property type="entry name" value="IRON-SULFUR CLUSTER ASSEMBLY PROTEIN"/>
    <property type="match status" value="1"/>
</dbReference>
<evidence type="ECO:0000259" key="2">
    <source>
        <dbReference type="Pfam" id="PF01521"/>
    </source>
</evidence>
<dbReference type="GO" id="GO:0051537">
    <property type="term" value="F:2 iron, 2 sulfur cluster binding"/>
    <property type="evidence" value="ECO:0007669"/>
    <property type="project" value="UniProtKB-ARBA"/>
</dbReference>
<dbReference type="GO" id="GO:0016226">
    <property type="term" value="P:iron-sulfur cluster assembly"/>
    <property type="evidence" value="ECO:0007669"/>
    <property type="project" value="InterPro"/>
</dbReference>
<evidence type="ECO:0000313" key="3">
    <source>
        <dbReference type="EMBL" id="PIQ86796.1"/>
    </source>
</evidence>
<dbReference type="InterPro" id="IPR016092">
    <property type="entry name" value="ATAP"/>
</dbReference>
<dbReference type="EMBL" id="PCVY01000029">
    <property type="protein sequence ID" value="PIQ86796.1"/>
    <property type="molecule type" value="Genomic_DNA"/>
</dbReference>
<dbReference type="Pfam" id="PF01521">
    <property type="entry name" value="Fe-S_biosyn"/>
    <property type="match status" value="1"/>
</dbReference>
<gene>
    <name evidence="3" type="ORF">COV74_03395</name>
</gene>
<name>A0A2H0LR09_9BACT</name>